<dbReference type="InterPro" id="IPR036778">
    <property type="entry name" value="OHCU_decarboxylase_sf"/>
</dbReference>
<keyword evidence="6 8" id="KW-0456">Lyase</keyword>
<dbReference type="InterPro" id="IPR018020">
    <property type="entry name" value="OHCU_decarboxylase"/>
</dbReference>
<evidence type="ECO:0000256" key="1">
    <source>
        <dbReference type="ARBA" id="ARBA00001163"/>
    </source>
</evidence>
<dbReference type="GO" id="GO:0051997">
    <property type="term" value="F:2-oxo-4-hydroxy-4-carboxy-5-ureidoimidazoline decarboxylase activity"/>
    <property type="evidence" value="ECO:0007669"/>
    <property type="project" value="UniProtKB-EC"/>
</dbReference>
<evidence type="ECO:0000313" key="8">
    <source>
        <dbReference type="EMBL" id="MFC2990537.1"/>
    </source>
</evidence>
<reference evidence="9" key="1">
    <citation type="journal article" date="2019" name="Int. J. Syst. Evol. Microbiol.">
        <title>The Global Catalogue of Microorganisms (GCM) 10K type strain sequencing project: providing services to taxonomists for standard genome sequencing and annotation.</title>
        <authorList>
            <consortium name="The Broad Institute Genomics Platform"/>
            <consortium name="The Broad Institute Genome Sequencing Center for Infectious Disease"/>
            <person name="Wu L."/>
            <person name="Ma J."/>
        </authorList>
    </citation>
    <scope>NUCLEOTIDE SEQUENCE [LARGE SCALE GENOMIC DNA]</scope>
    <source>
        <strain evidence="9">KCTC 52660</strain>
    </source>
</reference>
<dbReference type="EMBL" id="JBHRSQ010000004">
    <property type="protein sequence ID" value="MFC2990537.1"/>
    <property type="molecule type" value="Genomic_DNA"/>
</dbReference>
<keyword evidence="4" id="KW-0659">Purine metabolism</keyword>
<feature type="domain" description="Oxo-4-hydroxy-4-carboxy-5-ureidoimidazoline decarboxylase" evidence="7">
    <location>
        <begin position="12"/>
        <end position="170"/>
    </location>
</feature>
<comment type="pathway">
    <text evidence="2">Purine metabolism; urate degradation; (S)-allantoin from urate: step 3/3.</text>
</comment>
<sequence>MTHRTLTPRPSRLDKASFIAGFGDIYEHSPWVAERAWESRLDERHDTPENLAAVMGRMLAEADADSQLAVIRAHPDLAGKAAVAGELTDDSTREQAGAGLDQCSPEEMARFERLNAAYKAKFGFPFVMAVKGSDRFAILDAFEVRLENDPAKERRTAVEQINRIALFRLQASAKS</sequence>
<dbReference type="PANTHER" id="PTHR43466">
    <property type="entry name" value="2-OXO-4-HYDROXY-4-CARBOXY-5-UREIDOIMIDAZOLINE DECARBOXYLASE-RELATED"/>
    <property type="match status" value="1"/>
</dbReference>
<dbReference type="PANTHER" id="PTHR43466:SF1">
    <property type="entry name" value="2-OXO-4-HYDROXY-4-CARBOXY-5-UREIDOIMIDAZOLINE DECARBOXYLASE-RELATED"/>
    <property type="match status" value="1"/>
</dbReference>
<evidence type="ECO:0000259" key="7">
    <source>
        <dbReference type="Pfam" id="PF09349"/>
    </source>
</evidence>
<dbReference type="Proteomes" id="UP001595386">
    <property type="component" value="Unassembled WGS sequence"/>
</dbReference>
<evidence type="ECO:0000256" key="6">
    <source>
        <dbReference type="ARBA" id="ARBA00023239"/>
    </source>
</evidence>
<keyword evidence="5" id="KW-0210">Decarboxylase</keyword>
<comment type="catalytic activity">
    <reaction evidence="1">
        <text>5-hydroxy-2-oxo-4-ureido-2,5-dihydro-1H-imidazole-5-carboxylate + H(+) = (S)-allantoin + CO2</text>
        <dbReference type="Rhea" id="RHEA:26301"/>
        <dbReference type="ChEBI" id="CHEBI:15378"/>
        <dbReference type="ChEBI" id="CHEBI:15678"/>
        <dbReference type="ChEBI" id="CHEBI:16526"/>
        <dbReference type="ChEBI" id="CHEBI:58639"/>
        <dbReference type="EC" id="4.1.1.97"/>
    </reaction>
</comment>
<dbReference type="EC" id="4.1.1.97" evidence="3"/>
<proteinExistence type="predicted"/>
<dbReference type="InterPro" id="IPR017580">
    <property type="entry name" value="OHCU_decarboxylase-1"/>
</dbReference>
<comment type="caution">
    <text evidence="8">The sequence shown here is derived from an EMBL/GenBank/DDBJ whole genome shotgun (WGS) entry which is preliminary data.</text>
</comment>
<dbReference type="RefSeq" id="WP_379753087.1">
    <property type="nucleotide sequence ID" value="NZ_JBHRSQ010000004.1"/>
</dbReference>
<dbReference type="NCBIfam" id="TIGR03164">
    <property type="entry name" value="UHCUDC"/>
    <property type="match status" value="1"/>
</dbReference>
<evidence type="ECO:0000256" key="2">
    <source>
        <dbReference type="ARBA" id="ARBA00004754"/>
    </source>
</evidence>
<dbReference type="Pfam" id="PF09349">
    <property type="entry name" value="OHCU_decarbox"/>
    <property type="match status" value="1"/>
</dbReference>
<dbReference type="Gene3D" id="1.10.3330.10">
    <property type="entry name" value="Oxo-4-hydroxy-4-carboxy-5-ureidoimidazoline decarboxylase"/>
    <property type="match status" value="1"/>
</dbReference>
<organism evidence="8 9">
    <name type="scientific">Halomonas tibetensis</name>
    <dbReference type="NCBI Taxonomy" id="2259590"/>
    <lineage>
        <taxon>Bacteria</taxon>
        <taxon>Pseudomonadati</taxon>
        <taxon>Pseudomonadota</taxon>
        <taxon>Gammaproteobacteria</taxon>
        <taxon>Oceanospirillales</taxon>
        <taxon>Halomonadaceae</taxon>
        <taxon>Halomonas</taxon>
    </lineage>
</organism>
<protein>
    <recommendedName>
        <fullName evidence="3">2-oxo-4-hydroxy-4-carboxy-5-ureidoimidazoline decarboxylase</fullName>
        <ecNumber evidence="3">4.1.1.97</ecNumber>
    </recommendedName>
</protein>
<evidence type="ECO:0000256" key="4">
    <source>
        <dbReference type="ARBA" id="ARBA00022631"/>
    </source>
</evidence>
<evidence type="ECO:0000256" key="5">
    <source>
        <dbReference type="ARBA" id="ARBA00022793"/>
    </source>
</evidence>
<name>A0ABV7AZD5_9GAMM</name>
<gene>
    <name evidence="8" type="primary">uraD</name>
    <name evidence="8" type="ORF">ACFODV_00640</name>
</gene>
<accession>A0ABV7AZD5</accession>
<evidence type="ECO:0000313" key="9">
    <source>
        <dbReference type="Proteomes" id="UP001595386"/>
    </source>
</evidence>
<keyword evidence="9" id="KW-1185">Reference proteome</keyword>
<dbReference type="SUPFAM" id="SSF158694">
    <property type="entry name" value="UraD-Like"/>
    <property type="match status" value="1"/>
</dbReference>
<evidence type="ECO:0000256" key="3">
    <source>
        <dbReference type="ARBA" id="ARBA00012257"/>
    </source>
</evidence>